<organism evidence="9 10">
    <name type="scientific">Paenibacillus agri</name>
    <dbReference type="NCBI Taxonomy" id="2744309"/>
    <lineage>
        <taxon>Bacteria</taxon>
        <taxon>Bacillati</taxon>
        <taxon>Bacillota</taxon>
        <taxon>Bacilli</taxon>
        <taxon>Bacillales</taxon>
        <taxon>Paenibacillaceae</taxon>
        <taxon>Paenibacillus</taxon>
    </lineage>
</organism>
<dbReference type="InterPro" id="IPR011620">
    <property type="entry name" value="Sig_transdc_His_kinase_LytS_TM"/>
</dbReference>
<keyword evidence="4 7" id="KW-1133">Transmembrane helix</keyword>
<evidence type="ECO:0000259" key="8">
    <source>
        <dbReference type="PROSITE" id="PS50887"/>
    </source>
</evidence>
<reference evidence="9" key="1">
    <citation type="submission" date="2020-06" db="EMBL/GenBank/DDBJ databases">
        <title>Paenibacillus sp. nov., isolated from soil.</title>
        <authorList>
            <person name="Seo Y.L."/>
        </authorList>
    </citation>
    <scope>NUCLEOTIDE SEQUENCE [LARGE SCALE GENOMIC DNA]</scope>
    <source>
        <strain evidence="9">JW14</strain>
    </source>
</reference>
<comment type="subcellular location">
    <subcellularLocation>
        <location evidence="1">Cell membrane</location>
        <topology evidence="1">Multi-pass membrane protein</topology>
    </subcellularLocation>
</comment>
<dbReference type="InterPro" id="IPR050469">
    <property type="entry name" value="Diguanylate_Cyclase"/>
</dbReference>
<feature type="transmembrane region" description="Helical" evidence="7">
    <location>
        <begin position="165"/>
        <end position="184"/>
    </location>
</feature>
<evidence type="ECO:0000256" key="3">
    <source>
        <dbReference type="ARBA" id="ARBA00022692"/>
    </source>
</evidence>
<evidence type="ECO:0000256" key="2">
    <source>
        <dbReference type="ARBA" id="ARBA00022475"/>
    </source>
</evidence>
<dbReference type="SUPFAM" id="SSF55073">
    <property type="entry name" value="Nucleotide cyclase"/>
    <property type="match status" value="1"/>
</dbReference>
<dbReference type="PROSITE" id="PS50887">
    <property type="entry name" value="GGDEF"/>
    <property type="match status" value="1"/>
</dbReference>
<dbReference type="CDD" id="cd01949">
    <property type="entry name" value="GGDEF"/>
    <property type="match status" value="1"/>
</dbReference>
<keyword evidence="3 7" id="KW-0812">Transmembrane</keyword>
<keyword evidence="2" id="KW-1003">Cell membrane</keyword>
<dbReference type="InterPro" id="IPR029787">
    <property type="entry name" value="Nucleotide_cyclase"/>
</dbReference>
<dbReference type="RefSeq" id="WP_175370757.1">
    <property type="nucleotide sequence ID" value="NZ_JABWCS010000198.1"/>
</dbReference>
<evidence type="ECO:0000256" key="1">
    <source>
        <dbReference type="ARBA" id="ARBA00004651"/>
    </source>
</evidence>
<comment type="caution">
    <text evidence="9">The sequence shown here is derived from an EMBL/GenBank/DDBJ whole genome shotgun (WGS) entry which is preliminary data.</text>
</comment>
<dbReference type="GO" id="GO:0052621">
    <property type="term" value="F:diguanylate cyclase activity"/>
    <property type="evidence" value="ECO:0007669"/>
    <property type="project" value="TreeGrafter"/>
</dbReference>
<dbReference type="InterPro" id="IPR043128">
    <property type="entry name" value="Rev_trsase/Diguanyl_cyclase"/>
</dbReference>
<evidence type="ECO:0000256" key="7">
    <source>
        <dbReference type="SAM" id="Phobius"/>
    </source>
</evidence>
<dbReference type="AlphaFoldDB" id="A0A850EKY4"/>
<gene>
    <name evidence="9" type="ORF">HPT30_07305</name>
</gene>
<feature type="compositionally biased region" description="Polar residues" evidence="6">
    <location>
        <begin position="371"/>
        <end position="380"/>
    </location>
</feature>
<sequence>MLIDLITSLFTNFCILVTFVFLSGSLSKRYNFLGRTMSPLAGIAAGLILGLFGIILMSYSFPIGPNTYANLRHLAIIIAGAYLGWLPAAVCAVLLAVSRLLFYDITYNSLSAAFSLLLCGACCSWIALKPWTRLRKMTVSNLVTMGLVFALLLNNLDGFQTVMQVFPIELAASLATGLIVYYVAEYIQRSNELFNQLEVRATTDFLTGLNNRQQFQRHLENELLQAAGQRESLSLLAVDIDHFKTINDTYGHPAGDQVLIQLAQRLIGAARPQDIVARNGGEEFSVLLPICSLQEAGIAGERIRAAVEQDLFLLPDGQRIPVTISVGAACCRPDYDEAVSRLLTQHADQALYRAKNSGRNKVCSEPPYPRENQSYERQLI</sequence>
<dbReference type="GO" id="GO:0000155">
    <property type="term" value="F:phosphorelay sensor kinase activity"/>
    <property type="evidence" value="ECO:0007669"/>
    <property type="project" value="InterPro"/>
</dbReference>
<dbReference type="GO" id="GO:0043709">
    <property type="term" value="P:cell adhesion involved in single-species biofilm formation"/>
    <property type="evidence" value="ECO:0007669"/>
    <property type="project" value="TreeGrafter"/>
</dbReference>
<dbReference type="PANTHER" id="PTHR45138:SF9">
    <property type="entry name" value="DIGUANYLATE CYCLASE DGCM-RELATED"/>
    <property type="match status" value="1"/>
</dbReference>
<dbReference type="Gene3D" id="3.30.70.270">
    <property type="match status" value="1"/>
</dbReference>
<protein>
    <submittedName>
        <fullName evidence="9">Diguanylate cyclase</fullName>
    </submittedName>
</protein>
<keyword evidence="5 7" id="KW-0472">Membrane</keyword>
<dbReference type="GO" id="GO:0071555">
    <property type="term" value="P:cell wall organization"/>
    <property type="evidence" value="ECO:0007669"/>
    <property type="project" value="InterPro"/>
</dbReference>
<dbReference type="PANTHER" id="PTHR45138">
    <property type="entry name" value="REGULATORY COMPONENTS OF SENSORY TRANSDUCTION SYSTEM"/>
    <property type="match status" value="1"/>
</dbReference>
<feature type="transmembrane region" description="Helical" evidence="7">
    <location>
        <begin position="109"/>
        <end position="128"/>
    </location>
</feature>
<dbReference type="GO" id="GO:0005886">
    <property type="term" value="C:plasma membrane"/>
    <property type="evidence" value="ECO:0007669"/>
    <property type="project" value="UniProtKB-SubCell"/>
</dbReference>
<evidence type="ECO:0000256" key="6">
    <source>
        <dbReference type="SAM" id="MobiDB-lite"/>
    </source>
</evidence>
<feature type="domain" description="GGDEF" evidence="8">
    <location>
        <begin position="231"/>
        <end position="367"/>
    </location>
</feature>
<keyword evidence="10" id="KW-1185">Reference proteome</keyword>
<dbReference type="SMART" id="SM00267">
    <property type="entry name" value="GGDEF"/>
    <property type="match status" value="1"/>
</dbReference>
<dbReference type="EMBL" id="JABWCS010000198">
    <property type="protein sequence ID" value="NUU60147.1"/>
    <property type="molecule type" value="Genomic_DNA"/>
</dbReference>
<evidence type="ECO:0000313" key="10">
    <source>
        <dbReference type="Proteomes" id="UP000564806"/>
    </source>
</evidence>
<evidence type="ECO:0000256" key="5">
    <source>
        <dbReference type="ARBA" id="ARBA00023136"/>
    </source>
</evidence>
<dbReference type="FunFam" id="3.30.70.270:FF:000001">
    <property type="entry name" value="Diguanylate cyclase domain protein"/>
    <property type="match status" value="1"/>
</dbReference>
<feature type="transmembrane region" description="Helical" evidence="7">
    <location>
        <begin position="73"/>
        <end position="97"/>
    </location>
</feature>
<dbReference type="Proteomes" id="UP000564806">
    <property type="component" value="Unassembled WGS sequence"/>
</dbReference>
<dbReference type="Pfam" id="PF07694">
    <property type="entry name" value="5TM-5TMR_LYT"/>
    <property type="match status" value="1"/>
</dbReference>
<feature type="transmembrane region" description="Helical" evidence="7">
    <location>
        <begin position="39"/>
        <end position="61"/>
    </location>
</feature>
<feature type="transmembrane region" description="Helical" evidence="7">
    <location>
        <begin position="6"/>
        <end position="27"/>
    </location>
</feature>
<proteinExistence type="predicted"/>
<feature type="transmembrane region" description="Helical" evidence="7">
    <location>
        <begin position="134"/>
        <end position="153"/>
    </location>
</feature>
<dbReference type="GO" id="GO:1902201">
    <property type="term" value="P:negative regulation of bacterial-type flagellum-dependent cell motility"/>
    <property type="evidence" value="ECO:0007669"/>
    <property type="project" value="TreeGrafter"/>
</dbReference>
<dbReference type="Pfam" id="PF00990">
    <property type="entry name" value="GGDEF"/>
    <property type="match status" value="1"/>
</dbReference>
<dbReference type="NCBIfam" id="TIGR00254">
    <property type="entry name" value="GGDEF"/>
    <property type="match status" value="1"/>
</dbReference>
<evidence type="ECO:0000256" key="4">
    <source>
        <dbReference type="ARBA" id="ARBA00022989"/>
    </source>
</evidence>
<feature type="region of interest" description="Disordered" evidence="6">
    <location>
        <begin position="359"/>
        <end position="380"/>
    </location>
</feature>
<name>A0A850EKY4_9BACL</name>
<dbReference type="InterPro" id="IPR000160">
    <property type="entry name" value="GGDEF_dom"/>
</dbReference>
<accession>A0A850EKY4</accession>
<evidence type="ECO:0000313" key="9">
    <source>
        <dbReference type="EMBL" id="NUU60147.1"/>
    </source>
</evidence>